<comment type="similarity">
    <text evidence="3">In the N-terminal section; belongs to the enoyl-CoA hydratase/isomerase family.</text>
</comment>
<gene>
    <name evidence="13" type="ORF">HUG10_18555</name>
</gene>
<name>A0A7D5GE94_9EURY</name>
<feature type="domain" description="3-hydroxyacyl-CoA dehydrogenase NAD binding" evidence="12">
    <location>
        <begin position="9"/>
        <end position="187"/>
    </location>
</feature>
<evidence type="ECO:0000256" key="9">
    <source>
        <dbReference type="ARBA" id="ARBA00023239"/>
    </source>
</evidence>
<dbReference type="InterPro" id="IPR008927">
    <property type="entry name" value="6-PGluconate_DH-like_C_sf"/>
</dbReference>
<keyword evidence="8" id="KW-0443">Lipid metabolism</keyword>
<sequence>MVVDTIERVAVLGAGSMGHGIAEVAALGGYDVTLRDVEADLVRDGYEQIEWSLGKLEEKGALDESAEAVLDRVDTATELDAAVHDADLVIEAAPENMELKREIFGDLDEFAPADAILATNTSSLSITEISEATDRPGQVVGTHFFNPPVKMDLVEVVYGDHTDDATAEAAAAFAEACDKTPIFVRKDVNGFVVNNVLVPFMEEAAWMLSADETTIRETDAAMVFRGGYPMGPFELADFTGIDIGYHARKEAGREVPPVWEEKVEAGHYGKKSGKGYYDHEDGDGVDYEHGQGEAFDTLRIEARMVNEAAKLVGNDVATPEEIDVGMRLGGGFAEGVCRMGDKRGLDAVLEKLETLYAEKGADRYEPADYLRELVEAGHTGEAAGEGFYDYSHGGPYHYVDHEVDDDGVLRVTFQREERLNAFNEDMLNEVDRLLRETDPEDVACVTFEGAGDKAFSAGADLTAFPTAEPRDMMDVDDVFRTVYEFDRPTLAKIDGYCLGAGFELALACDLRVATEDATFGTPEIDLGVIPGGGATQRLVRLVGEVRTKELVLRGNHIGAEQAADWGIINRAVPAEEFDDVVAEYVDDLVSGPPVALKVAKKVINDGQDASLETALNLESQGFGLLVSTDDMLEGVTAFRDDREPEFEGE</sequence>
<feature type="domain" description="3-hydroxyacyl-CoA dehydrogenase C-terminal" evidence="11">
    <location>
        <begin position="298"/>
        <end position="390"/>
    </location>
</feature>
<dbReference type="CDD" id="cd06558">
    <property type="entry name" value="crotonase-like"/>
    <property type="match status" value="1"/>
</dbReference>
<dbReference type="OrthoDB" id="51300at2157"/>
<dbReference type="InterPro" id="IPR013328">
    <property type="entry name" value="6PGD_dom2"/>
</dbReference>
<keyword evidence="7" id="KW-0520">NAD</keyword>
<evidence type="ECO:0000313" key="14">
    <source>
        <dbReference type="Proteomes" id="UP000509750"/>
    </source>
</evidence>
<evidence type="ECO:0000313" key="13">
    <source>
        <dbReference type="EMBL" id="QLG29612.1"/>
    </source>
</evidence>
<dbReference type="AlphaFoldDB" id="A0A7D5GE94"/>
<dbReference type="Pfam" id="PF00725">
    <property type="entry name" value="3HCDH"/>
    <property type="match status" value="2"/>
</dbReference>
<evidence type="ECO:0000256" key="10">
    <source>
        <dbReference type="RuleBase" id="RU003707"/>
    </source>
</evidence>
<evidence type="ECO:0000256" key="7">
    <source>
        <dbReference type="ARBA" id="ARBA00023027"/>
    </source>
</evidence>
<keyword evidence="9" id="KW-0456">Lyase</keyword>
<keyword evidence="5" id="KW-0276">Fatty acid metabolism</keyword>
<accession>A0A7D5GE94</accession>
<reference evidence="13 14" key="1">
    <citation type="submission" date="2020-07" db="EMBL/GenBank/DDBJ databases">
        <title>Gai3-2, isolated from salt lake.</title>
        <authorList>
            <person name="Cui H."/>
            <person name="Shi X."/>
        </authorList>
    </citation>
    <scope>NUCLEOTIDE SEQUENCE [LARGE SCALE GENOMIC DNA]</scope>
    <source>
        <strain evidence="13 14">Gai3-2</strain>
        <plasmid evidence="13 14">unnamed1</plasmid>
    </source>
</reference>
<keyword evidence="13" id="KW-0413">Isomerase</keyword>
<dbReference type="GeneID" id="56030878"/>
<dbReference type="SUPFAM" id="SSF52096">
    <property type="entry name" value="ClpP/crotonase"/>
    <property type="match status" value="1"/>
</dbReference>
<dbReference type="KEGG" id="halg:HUG10_18555"/>
<evidence type="ECO:0000259" key="11">
    <source>
        <dbReference type="Pfam" id="PF00725"/>
    </source>
</evidence>
<evidence type="ECO:0000256" key="2">
    <source>
        <dbReference type="ARBA" id="ARBA00005254"/>
    </source>
</evidence>
<dbReference type="InterPro" id="IPR001753">
    <property type="entry name" value="Enoyl-CoA_hydra/iso"/>
</dbReference>
<dbReference type="PANTHER" id="PTHR48075:SF5">
    <property type="entry name" value="3-HYDROXYBUTYRYL-COA DEHYDROGENASE"/>
    <property type="match status" value="1"/>
</dbReference>
<dbReference type="InterPro" id="IPR006108">
    <property type="entry name" value="3HC_DH_C"/>
</dbReference>
<evidence type="ECO:0000256" key="4">
    <source>
        <dbReference type="ARBA" id="ARBA00012076"/>
    </source>
</evidence>
<dbReference type="InterPro" id="IPR018376">
    <property type="entry name" value="Enoyl-CoA_hyd/isom_CS"/>
</dbReference>
<dbReference type="GO" id="GO:0006635">
    <property type="term" value="P:fatty acid beta-oxidation"/>
    <property type="evidence" value="ECO:0007669"/>
    <property type="project" value="UniProtKB-UniPathway"/>
</dbReference>
<dbReference type="Proteomes" id="UP000509750">
    <property type="component" value="Plasmid unnamed1"/>
</dbReference>
<dbReference type="GO" id="GO:0016853">
    <property type="term" value="F:isomerase activity"/>
    <property type="evidence" value="ECO:0007669"/>
    <property type="project" value="UniProtKB-KW"/>
</dbReference>
<dbReference type="InterPro" id="IPR036291">
    <property type="entry name" value="NAD(P)-bd_dom_sf"/>
</dbReference>
<proteinExistence type="inferred from homology"/>
<feature type="domain" description="3-hydroxyacyl-CoA dehydrogenase C-terminal" evidence="11">
    <location>
        <begin position="190"/>
        <end position="278"/>
    </location>
</feature>
<dbReference type="FunFam" id="3.40.50.720:FF:000009">
    <property type="entry name" value="Fatty oxidation complex, alpha subunit"/>
    <property type="match status" value="1"/>
</dbReference>
<dbReference type="Gene3D" id="3.40.50.720">
    <property type="entry name" value="NAD(P)-binding Rossmann-like Domain"/>
    <property type="match status" value="1"/>
</dbReference>
<dbReference type="SUPFAM" id="SSF48179">
    <property type="entry name" value="6-phosphogluconate dehydrogenase C-terminal domain-like"/>
    <property type="match status" value="2"/>
</dbReference>
<comment type="pathway">
    <text evidence="1">Lipid metabolism; fatty acid beta-oxidation.</text>
</comment>
<dbReference type="FunFam" id="1.10.12.10:FF:000001">
    <property type="entry name" value="Probable enoyl-CoA hydratase, mitochondrial"/>
    <property type="match status" value="1"/>
</dbReference>
<evidence type="ECO:0000256" key="1">
    <source>
        <dbReference type="ARBA" id="ARBA00005005"/>
    </source>
</evidence>
<dbReference type="PROSITE" id="PS00166">
    <property type="entry name" value="ENOYL_COA_HYDRATASE"/>
    <property type="match status" value="1"/>
</dbReference>
<evidence type="ECO:0000256" key="5">
    <source>
        <dbReference type="ARBA" id="ARBA00022832"/>
    </source>
</evidence>
<dbReference type="PANTHER" id="PTHR48075">
    <property type="entry name" value="3-HYDROXYACYL-COA DEHYDROGENASE FAMILY PROTEIN"/>
    <property type="match status" value="1"/>
</dbReference>
<keyword evidence="14" id="KW-1185">Reference proteome</keyword>
<dbReference type="GO" id="GO:0004300">
    <property type="term" value="F:enoyl-CoA hydratase activity"/>
    <property type="evidence" value="ECO:0007669"/>
    <property type="project" value="UniProtKB-EC"/>
</dbReference>
<dbReference type="GO" id="GO:0016616">
    <property type="term" value="F:oxidoreductase activity, acting on the CH-OH group of donors, NAD or NADP as acceptor"/>
    <property type="evidence" value="ECO:0007669"/>
    <property type="project" value="InterPro"/>
</dbReference>
<dbReference type="SUPFAM" id="SSF51735">
    <property type="entry name" value="NAD(P)-binding Rossmann-fold domains"/>
    <property type="match status" value="1"/>
</dbReference>
<dbReference type="Gene3D" id="3.90.226.10">
    <property type="entry name" value="2-enoyl-CoA Hydratase, Chain A, domain 1"/>
    <property type="match status" value="1"/>
</dbReference>
<evidence type="ECO:0000259" key="12">
    <source>
        <dbReference type="Pfam" id="PF02737"/>
    </source>
</evidence>
<evidence type="ECO:0000256" key="6">
    <source>
        <dbReference type="ARBA" id="ARBA00023002"/>
    </source>
</evidence>
<dbReference type="EC" id="4.2.1.17" evidence="4"/>
<keyword evidence="13" id="KW-0614">Plasmid</keyword>
<dbReference type="EMBL" id="CP058530">
    <property type="protein sequence ID" value="QLG29612.1"/>
    <property type="molecule type" value="Genomic_DNA"/>
</dbReference>
<dbReference type="GO" id="GO:0070403">
    <property type="term" value="F:NAD+ binding"/>
    <property type="evidence" value="ECO:0007669"/>
    <property type="project" value="InterPro"/>
</dbReference>
<dbReference type="InterPro" id="IPR014748">
    <property type="entry name" value="Enoyl-CoA_hydra_C"/>
</dbReference>
<evidence type="ECO:0000256" key="3">
    <source>
        <dbReference type="ARBA" id="ARBA00008750"/>
    </source>
</evidence>
<evidence type="ECO:0000256" key="8">
    <source>
        <dbReference type="ARBA" id="ARBA00023098"/>
    </source>
</evidence>
<comment type="similarity">
    <text evidence="2 10">Belongs to the enoyl-CoA hydratase/isomerase family.</text>
</comment>
<dbReference type="Pfam" id="PF00378">
    <property type="entry name" value="ECH_1"/>
    <property type="match status" value="1"/>
</dbReference>
<keyword evidence="6" id="KW-0560">Oxidoreductase</keyword>
<dbReference type="InterPro" id="IPR029045">
    <property type="entry name" value="ClpP/crotonase-like_dom_sf"/>
</dbReference>
<dbReference type="RefSeq" id="WP_179171186.1">
    <property type="nucleotide sequence ID" value="NZ_CP058530.1"/>
</dbReference>
<dbReference type="UniPathway" id="UPA00659"/>
<dbReference type="InterPro" id="IPR006176">
    <property type="entry name" value="3-OHacyl-CoA_DH_NAD-bd"/>
</dbReference>
<dbReference type="Gene3D" id="1.10.12.10">
    <property type="entry name" value="Lyase 2-enoyl-coa Hydratase, Chain A, domain 2"/>
    <property type="match status" value="1"/>
</dbReference>
<geneLocation type="plasmid" evidence="13 14">
    <name>unnamed1</name>
</geneLocation>
<dbReference type="Gene3D" id="1.10.1040.10">
    <property type="entry name" value="N-(1-d-carboxylethyl)-l-norvaline Dehydrogenase, domain 2"/>
    <property type="match status" value="2"/>
</dbReference>
<dbReference type="Pfam" id="PF02737">
    <property type="entry name" value="3HCDH_N"/>
    <property type="match status" value="1"/>
</dbReference>
<organism evidence="13 14">
    <name type="scientific">Halorarum halophilum</name>
    <dbReference type="NCBI Taxonomy" id="2743090"/>
    <lineage>
        <taxon>Archaea</taxon>
        <taxon>Methanobacteriati</taxon>
        <taxon>Methanobacteriota</taxon>
        <taxon>Stenosarchaea group</taxon>
        <taxon>Halobacteria</taxon>
        <taxon>Halobacteriales</taxon>
        <taxon>Haloferacaceae</taxon>
        <taxon>Halorarum</taxon>
    </lineage>
</organism>
<protein>
    <recommendedName>
        <fullName evidence="4">enoyl-CoA hydratase</fullName>
        <ecNumber evidence="4">4.2.1.17</ecNumber>
    </recommendedName>
</protein>